<name>A0ABR6CU56_9BACI</name>
<dbReference type="PRINTS" id="PR00036">
    <property type="entry name" value="HTHLACI"/>
</dbReference>
<dbReference type="EMBL" id="JACJHX010000014">
    <property type="protein sequence ID" value="MBA9028451.1"/>
    <property type="molecule type" value="Genomic_DNA"/>
</dbReference>
<dbReference type="InterPro" id="IPR028082">
    <property type="entry name" value="Peripla_BP_I"/>
</dbReference>
<keyword evidence="2" id="KW-0238">DNA-binding</keyword>
<comment type="caution">
    <text evidence="5">The sequence shown here is derived from an EMBL/GenBank/DDBJ whole genome shotgun (WGS) entry which is preliminary data.</text>
</comment>
<keyword evidence="6" id="KW-1185">Reference proteome</keyword>
<dbReference type="Pfam" id="PF13377">
    <property type="entry name" value="Peripla_BP_3"/>
    <property type="match status" value="1"/>
</dbReference>
<dbReference type="PANTHER" id="PTHR30146:SF109">
    <property type="entry name" value="HTH-TYPE TRANSCRIPTIONAL REGULATOR GALS"/>
    <property type="match status" value="1"/>
</dbReference>
<dbReference type="CDD" id="cd01392">
    <property type="entry name" value="HTH_LacI"/>
    <property type="match status" value="1"/>
</dbReference>
<dbReference type="CDD" id="cd06267">
    <property type="entry name" value="PBP1_LacI_sugar_binding-like"/>
    <property type="match status" value="1"/>
</dbReference>
<dbReference type="Gene3D" id="3.40.50.2300">
    <property type="match status" value="2"/>
</dbReference>
<proteinExistence type="predicted"/>
<dbReference type="SUPFAM" id="SSF53822">
    <property type="entry name" value="Periplasmic binding protein-like I"/>
    <property type="match status" value="1"/>
</dbReference>
<evidence type="ECO:0000256" key="2">
    <source>
        <dbReference type="ARBA" id="ARBA00023125"/>
    </source>
</evidence>
<evidence type="ECO:0000259" key="4">
    <source>
        <dbReference type="PROSITE" id="PS50932"/>
    </source>
</evidence>
<dbReference type="SMART" id="SM00354">
    <property type="entry name" value="HTH_LACI"/>
    <property type="match status" value="1"/>
</dbReference>
<dbReference type="SUPFAM" id="SSF47413">
    <property type="entry name" value="lambda repressor-like DNA-binding domains"/>
    <property type="match status" value="1"/>
</dbReference>
<dbReference type="InterPro" id="IPR010982">
    <property type="entry name" value="Lambda_DNA-bd_dom_sf"/>
</dbReference>
<dbReference type="PANTHER" id="PTHR30146">
    <property type="entry name" value="LACI-RELATED TRANSCRIPTIONAL REPRESSOR"/>
    <property type="match status" value="1"/>
</dbReference>
<dbReference type="InterPro" id="IPR000843">
    <property type="entry name" value="HTH_LacI"/>
</dbReference>
<dbReference type="PROSITE" id="PS50932">
    <property type="entry name" value="HTH_LACI_2"/>
    <property type="match status" value="1"/>
</dbReference>
<dbReference type="InterPro" id="IPR046335">
    <property type="entry name" value="LacI/GalR-like_sensor"/>
</dbReference>
<organism evidence="5 6">
    <name type="scientific">Peribacillus huizhouensis</name>
    <dbReference type="NCBI Taxonomy" id="1501239"/>
    <lineage>
        <taxon>Bacteria</taxon>
        <taxon>Bacillati</taxon>
        <taxon>Bacillota</taxon>
        <taxon>Bacilli</taxon>
        <taxon>Bacillales</taxon>
        <taxon>Bacillaceae</taxon>
        <taxon>Peribacillus</taxon>
    </lineage>
</organism>
<accession>A0ABR6CU56</accession>
<gene>
    <name evidence="5" type="ORF">HNP81_003771</name>
</gene>
<reference evidence="5 6" key="1">
    <citation type="submission" date="2020-08" db="EMBL/GenBank/DDBJ databases">
        <title>Genomic Encyclopedia of Type Strains, Phase IV (KMG-IV): sequencing the most valuable type-strain genomes for metagenomic binning, comparative biology and taxonomic classification.</title>
        <authorList>
            <person name="Goeker M."/>
        </authorList>
    </citation>
    <scope>NUCLEOTIDE SEQUENCE [LARGE SCALE GENOMIC DNA]</scope>
    <source>
        <strain evidence="5 6">DSM 105481</strain>
    </source>
</reference>
<dbReference type="Proteomes" id="UP000626697">
    <property type="component" value="Unassembled WGS sequence"/>
</dbReference>
<keyword evidence="1" id="KW-0805">Transcription regulation</keyword>
<protein>
    <submittedName>
        <fullName evidence="5">LacI family transcriptional regulator</fullName>
    </submittedName>
</protein>
<dbReference type="Gene3D" id="1.10.260.40">
    <property type="entry name" value="lambda repressor-like DNA-binding domains"/>
    <property type="match status" value="1"/>
</dbReference>
<dbReference type="PROSITE" id="PS00356">
    <property type="entry name" value="HTH_LACI_1"/>
    <property type="match status" value="1"/>
</dbReference>
<keyword evidence="3" id="KW-0804">Transcription</keyword>
<evidence type="ECO:0000313" key="6">
    <source>
        <dbReference type="Proteomes" id="UP000626697"/>
    </source>
</evidence>
<dbReference type="Pfam" id="PF00356">
    <property type="entry name" value="LacI"/>
    <property type="match status" value="1"/>
</dbReference>
<evidence type="ECO:0000256" key="3">
    <source>
        <dbReference type="ARBA" id="ARBA00023163"/>
    </source>
</evidence>
<feature type="domain" description="HTH lacI-type" evidence="4">
    <location>
        <begin position="5"/>
        <end position="59"/>
    </location>
</feature>
<sequence length="330" mass="37483">MEKKYTLRDIAQLANVSFKTVSRVINNETGVRKETKEKVLRVLKETNYTMNYYAKGLSQNKTFQILVVSDIDRDNYPVQRTSIIINNIIKEANNEKYKVVLVNNLDELESNYMGVLEKGYYDGMIVLNSPRNNALLEEVEKLGVPVIVSGKNDKFTYVGTDHETGAYLAANYLFKSGMSDIHLLLDNPNWPTHDEKIKGFHKAFLDNHIPFEPNRIITDLSNSTDVFQYVEKHFKNDTLPNGLIISSDFSALGAIKAINKYQIPCPDKVSVIGFGNMPICTEVFPELTSVEQDFERIGQILVQKLVKKLAGEQTTSYKIKTELVVRKSTL</sequence>
<evidence type="ECO:0000313" key="5">
    <source>
        <dbReference type="EMBL" id="MBA9028451.1"/>
    </source>
</evidence>
<dbReference type="RefSeq" id="WP_182503551.1">
    <property type="nucleotide sequence ID" value="NZ_JACJHX010000014.1"/>
</dbReference>
<evidence type="ECO:0000256" key="1">
    <source>
        <dbReference type="ARBA" id="ARBA00023015"/>
    </source>
</evidence>